<evidence type="ECO:0000259" key="2">
    <source>
        <dbReference type="Pfam" id="PF03167"/>
    </source>
</evidence>
<comment type="caution">
    <text evidence="3">The sequence shown here is derived from an EMBL/GenBank/DDBJ whole genome shotgun (WGS) entry which is preliminary data.</text>
</comment>
<gene>
    <name evidence="3" type="ORF">HD594_002999</name>
</gene>
<dbReference type="Gene3D" id="3.40.470.10">
    <property type="entry name" value="Uracil-DNA glycosylase-like domain"/>
    <property type="match status" value="1"/>
</dbReference>
<name>A0A7X0KVX0_9MICO</name>
<dbReference type="AlphaFoldDB" id="A0A7X0KVX0"/>
<dbReference type="InterPro" id="IPR005122">
    <property type="entry name" value="Uracil-DNA_glycosylase-like"/>
</dbReference>
<protein>
    <submittedName>
        <fullName evidence="3">Uracil-DNA glycosylase</fullName>
    </submittedName>
</protein>
<dbReference type="SUPFAM" id="SSF52141">
    <property type="entry name" value="Uracil-DNA glycosylase-like"/>
    <property type="match status" value="1"/>
</dbReference>
<evidence type="ECO:0000256" key="1">
    <source>
        <dbReference type="SAM" id="MobiDB-lite"/>
    </source>
</evidence>
<feature type="domain" description="Uracil-DNA glycosylase-like" evidence="2">
    <location>
        <begin position="57"/>
        <end position="194"/>
    </location>
</feature>
<proteinExistence type="predicted"/>
<evidence type="ECO:0000313" key="3">
    <source>
        <dbReference type="EMBL" id="MBB6392686.1"/>
    </source>
</evidence>
<dbReference type="Proteomes" id="UP000537775">
    <property type="component" value="Unassembled WGS sequence"/>
</dbReference>
<feature type="region of interest" description="Disordered" evidence="1">
    <location>
        <begin position="1"/>
        <end position="22"/>
    </location>
</feature>
<sequence>MLTEHPRSLSDPETLEQRRAAVDQSRHLSPLVRFRADLAAERSTTVPQFDPTDAGTRARVLVLLESPGTTTDAARARRDSGFVSADNDDVVAENLWRARTEAHLVDGTLCWNAVPWHLDPGCRKPTAEDLDDGAESLRALVKLLPDLHTVVTLGRAAQRAWREHARVGMGRGIRTIETWHPSPLALGAPGRREQLVRALARARSDWRAQQGPDDLRIDADADGQRVAVWYTDFSGDRIDVNPTWWDVLLKAS</sequence>
<dbReference type="Pfam" id="PF03167">
    <property type="entry name" value="UDG"/>
    <property type="match status" value="1"/>
</dbReference>
<dbReference type="InterPro" id="IPR036895">
    <property type="entry name" value="Uracil-DNA_glycosylase-like_sf"/>
</dbReference>
<dbReference type="CDD" id="cd10035">
    <property type="entry name" value="UDG_like"/>
    <property type="match status" value="1"/>
</dbReference>
<keyword evidence="4" id="KW-1185">Reference proteome</keyword>
<dbReference type="EMBL" id="JACHML010000001">
    <property type="protein sequence ID" value="MBB6392686.1"/>
    <property type="molecule type" value="Genomic_DNA"/>
</dbReference>
<organism evidence="3 4">
    <name type="scientific">Microbacterium thalassium</name>
    <dbReference type="NCBI Taxonomy" id="362649"/>
    <lineage>
        <taxon>Bacteria</taxon>
        <taxon>Bacillati</taxon>
        <taxon>Actinomycetota</taxon>
        <taxon>Actinomycetes</taxon>
        <taxon>Micrococcales</taxon>
        <taxon>Microbacteriaceae</taxon>
        <taxon>Microbacterium</taxon>
    </lineage>
</organism>
<accession>A0A7X0KVX0</accession>
<reference evidence="3 4" key="1">
    <citation type="submission" date="2020-08" db="EMBL/GenBank/DDBJ databases">
        <title>Sequencing the genomes of 1000 actinobacteria strains.</title>
        <authorList>
            <person name="Klenk H.-P."/>
        </authorList>
    </citation>
    <scope>NUCLEOTIDE SEQUENCE [LARGE SCALE GENOMIC DNA]</scope>
    <source>
        <strain evidence="3 4">DSM 12511</strain>
    </source>
</reference>
<evidence type="ECO:0000313" key="4">
    <source>
        <dbReference type="Proteomes" id="UP000537775"/>
    </source>
</evidence>
<dbReference type="RefSeq" id="WP_184751730.1">
    <property type="nucleotide sequence ID" value="NZ_BAAAJR010000001.1"/>
</dbReference>